<evidence type="ECO:0000313" key="1">
    <source>
        <dbReference type="EMBL" id="DAD31507.1"/>
    </source>
</evidence>
<organism evidence="1 2">
    <name type="scientific">Nelumbo nucifera</name>
    <name type="common">Sacred lotus</name>
    <dbReference type="NCBI Taxonomy" id="4432"/>
    <lineage>
        <taxon>Eukaryota</taxon>
        <taxon>Viridiplantae</taxon>
        <taxon>Streptophyta</taxon>
        <taxon>Embryophyta</taxon>
        <taxon>Tracheophyta</taxon>
        <taxon>Spermatophyta</taxon>
        <taxon>Magnoliopsida</taxon>
        <taxon>Proteales</taxon>
        <taxon>Nelumbonaceae</taxon>
        <taxon>Nelumbo</taxon>
    </lineage>
</organism>
<reference evidence="1 2" key="1">
    <citation type="journal article" date="2020" name="Mol. Biol. Evol.">
        <title>Distinct Expression and Methylation Patterns for Genes with Different Fates following a Single Whole-Genome Duplication in Flowering Plants.</title>
        <authorList>
            <person name="Shi T."/>
            <person name="Rahmani R.S."/>
            <person name="Gugger P.F."/>
            <person name="Wang M."/>
            <person name="Li H."/>
            <person name="Zhang Y."/>
            <person name="Li Z."/>
            <person name="Wang Q."/>
            <person name="Van de Peer Y."/>
            <person name="Marchal K."/>
            <person name="Chen J."/>
        </authorList>
    </citation>
    <scope>NUCLEOTIDE SEQUENCE [LARGE SCALE GENOMIC DNA]</scope>
    <source>
        <tissue evidence="1">Leaf</tissue>
    </source>
</reference>
<dbReference type="Proteomes" id="UP000607653">
    <property type="component" value="Unassembled WGS sequence"/>
</dbReference>
<accession>A0A822YG86</accession>
<evidence type="ECO:0000313" key="2">
    <source>
        <dbReference type="Proteomes" id="UP000607653"/>
    </source>
</evidence>
<sequence>MVPILHWYARVVCFNAQGAKNSSTKIVSVVIVAHFMGKTENFSTPPRNLCRWNLN</sequence>
<proteinExistence type="predicted"/>
<keyword evidence="2" id="KW-1185">Reference proteome</keyword>
<name>A0A822YG86_NELNU</name>
<gene>
    <name evidence="1" type="ORF">HUJ06_010358</name>
</gene>
<dbReference type="AlphaFoldDB" id="A0A822YG86"/>
<comment type="caution">
    <text evidence="1">The sequence shown here is derived from an EMBL/GenBank/DDBJ whole genome shotgun (WGS) entry which is preliminary data.</text>
</comment>
<dbReference type="EMBL" id="DUZY01000003">
    <property type="protein sequence ID" value="DAD31507.1"/>
    <property type="molecule type" value="Genomic_DNA"/>
</dbReference>
<protein>
    <submittedName>
        <fullName evidence="1">Uncharacterized protein</fullName>
    </submittedName>
</protein>